<gene>
    <name evidence="1" type="ORF">HETSPECPRED_009759</name>
</gene>
<keyword evidence="2" id="KW-1185">Reference proteome</keyword>
<comment type="caution">
    <text evidence="1">The sequence shown here is derived from an EMBL/GenBank/DDBJ whole genome shotgun (WGS) entry which is preliminary data.</text>
</comment>
<dbReference type="Proteomes" id="UP000664521">
    <property type="component" value="Unassembled WGS sequence"/>
</dbReference>
<protein>
    <submittedName>
        <fullName evidence="1">Uncharacterized protein</fullName>
    </submittedName>
</protein>
<proteinExistence type="predicted"/>
<organism evidence="1 2">
    <name type="scientific">Heterodermia speciosa</name>
    <dbReference type="NCBI Taxonomy" id="116794"/>
    <lineage>
        <taxon>Eukaryota</taxon>
        <taxon>Fungi</taxon>
        <taxon>Dikarya</taxon>
        <taxon>Ascomycota</taxon>
        <taxon>Pezizomycotina</taxon>
        <taxon>Lecanoromycetes</taxon>
        <taxon>OSLEUM clade</taxon>
        <taxon>Lecanoromycetidae</taxon>
        <taxon>Caliciales</taxon>
        <taxon>Physciaceae</taxon>
        <taxon>Heterodermia</taxon>
    </lineage>
</organism>
<name>A0A8H3G2A3_9LECA</name>
<evidence type="ECO:0000313" key="2">
    <source>
        <dbReference type="Proteomes" id="UP000664521"/>
    </source>
</evidence>
<sequence>MALILPSMSAPMAPVFDLKNRDAAQKEPDIMIEAYHKRDSDNMIEAYHKRDKDSMIEAYHK</sequence>
<evidence type="ECO:0000313" key="1">
    <source>
        <dbReference type="EMBL" id="CAF9935352.1"/>
    </source>
</evidence>
<accession>A0A8H3G2A3</accession>
<reference evidence="1" key="1">
    <citation type="submission" date="2021-03" db="EMBL/GenBank/DDBJ databases">
        <authorList>
            <person name="Tagirdzhanova G."/>
        </authorList>
    </citation>
    <scope>NUCLEOTIDE SEQUENCE</scope>
</reference>
<dbReference type="AlphaFoldDB" id="A0A8H3G2A3"/>
<dbReference type="EMBL" id="CAJPDS010000082">
    <property type="protein sequence ID" value="CAF9935352.1"/>
    <property type="molecule type" value="Genomic_DNA"/>
</dbReference>
<dbReference type="OrthoDB" id="10350230at2759"/>